<accession>A0ABQ2VM05</accession>
<keyword evidence="2" id="KW-1185">Reference proteome</keyword>
<gene>
    <name evidence="1" type="ORF">GCM10010211_76330</name>
</gene>
<evidence type="ECO:0000313" key="1">
    <source>
        <dbReference type="EMBL" id="GGU97742.1"/>
    </source>
</evidence>
<comment type="caution">
    <text evidence="1">The sequence shown here is derived from an EMBL/GenBank/DDBJ whole genome shotgun (WGS) entry which is preliminary data.</text>
</comment>
<dbReference type="Proteomes" id="UP000654471">
    <property type="component" value="Unassembled WGS sequence"/>
</dbReference>
<name>A0ABQ2VM05_9ACTN</name>
<organism evidence="1 2">
    <name type="scientific">Streptomyces albospinus</name>
    <dbReference type="NCBI Taxonomy" id="285515"/>
    <lineage>
        <taxon>Bacteria</taxon>
        <taxon>Bacillati</taxon>
        <taxon>Actinomycetota</taxon>
        <taxon>Actinomycetes</taxon>
        <taxon>Kitasatosporales</taxon>
        <taxon>Streptomycetaceae</taxon>
        <taxon>Streptomyces</taxon>
    </lineage>
</organism>
<reference evidence="2" key="1">
    <citation type="journal article" date="2019" name="Int. J. Syst. Evol. Microbiol.">
        <title>The Global Catalogue of Microorganisms (GCM) 10K type strain sequencing project: providing services to taxonomists for standard genome sequencing and annotation.</title>
        <authorList>
            <consortium name="The Broad Institute Genomics Platform"/>
            <consortium name="The Broad Institute Genome Sequencing Center for Infectious Disease"/>
            <person name="Wu L."/>
            <person name="Ma J."/>
        </authorList>
    </citation>
    <scope>NUCLEOTIDE SEQUENCE [LARGE SCALE GENOMIC DNA]</scope>
    <source>
        <strain evidence="2">JCM 3399</strain>
    </source>
</reference>
<dbReference type="RefSeq" id="WP_189307997.1">
    <property type="nucleotide sequence ID" value="NZ_BMRP01000056.1"/>
</dbReference>
<evidence type="ECO:0000313" key="2">
    <source>
        <dbReference type="Proteomes" id="UP000654471"/>
    </source>
</evidence>
<protein>
    <submittedName>
        <fullName evidence="1">Uncharacterized protein</fullName>
    </submittedName>
</protein>
<dbReference type="EMBL" id="BMRP01000056">
    <property type="protein sequence ID" value="GGU97742.1"/>
    <property type="molecule type" value="Genomic_DNA"/>
</dbReference>
<proteinExistence type="predicted"/>
<sequence>MSALTHRHIHPAGDHVRPVGGLLALFTRILRRCADSPLHSTVVRTRPLRTPALPPRTATFAPTQLQAHWHAVIDDDGRPRLEARWRPRV</sequence>